<dbReference type="SUPFAM" id="SSF63380">
    <property type="entry name" value="Riboflavin synthase domain-like"/>
    <property type="match status" value="1"/>
</dbReference>
<dbReference type="VEuPathDB" id="FungiDB:Z519_07271"/>
<evidence type="ECO:0000313" key="5">
    <source>
        <dbReference type="EMBL" id="KIW92287.1"/>
    </source>
</evidence>
<dbReference type="GO" id="GO:0005739">
    <property type="term" value="C:mitochondrion"/>
    <property type="evidence" value="ECO:0007669"/>
    <property type="project" value="TreeGrafter"/>
</dbReference>
<dbReference type="PANTHER" id="PTHR46505:SF1">
    <property type="entry name" value="OXIDOREDUCTASE NAD-BINDING DOMAIN-CONTAINING PROTEIN 1"/>
    <property type="match status" value="1"/>
</dbReference>
<keyword evidence="6" id="KW-1185">Reference proteome</keyword>
<dbReference type="Pfam" id="PF00175">
    <property type="entry name" value="NAD_binding_1"/>
    <property type="match status" value="1"/>
</dbReference>
<dbReference type="InterPro" id="IPR017927">
    <property type="entry name" value="FAD-bd_FR_type"/>
</dbReference>
<evidence type="ECO:0000256" key="1">
    <source>
        <dbReference type="ARBA" id="ARBA00023002"/>
    </source>
</evidence>
<protein>
    <recommendedName>
        <fullName evidence="3">Oxidoreductase NAD-binding domain-containing protein 1</fullName>
    </recommendedName>
</protein>
<feature type="domain" description="FAD-binding FR-type" evidence="4">
    <location>
        <begin position="21"/>
        <end position="130"/>
    </location>
</feature>
<evidence type="ECO:0000256" key="3">
    <source>
        <dbReference type="ARBA" id="ARBA00040516"/>
    </source>
</evidence>
<dbReference type="InterPro" id="IPR052128">
    <property type="entry name" value="Oxidoreductase_NAD-binding"/>
</dbReference>
<dbReference type="Gene3D" id="3.40.50.80">
    <property type="entry name" value="Nucleotide-binding domain of ferredoxin-NADP reductase (FNR) module"/>
    <property type="match status" value="1"/>
</dbReference>
<evidence type="ECO:0000259" key="4">
    <source>
        <dbReference type="PROSITE" id="PS51384"/>
    </source>
</evidence>
<proteinExistence type="predicted"/>
<dbReference type="SUPFAM" id="SSF52343">
    <property type="entry name" value="Ferredoxin reductase-like, C-terminal NADP-linked domain"/>
    <property type="match status" value="1"/>
</dbReference>
<name>A0A0D2G0M0_CLAB1</name>
<dbReference type="PANTHER" id="PTHR46505">
    <property type="entry name" value="OXIDOREDUCTASE NAD-BINDING DOMAIN-CONTAINING PROTEIN 1"/>
    <property type="match status" value="1"/>
</dbReference>
<dbReference type="RefSeq" id="XP_016618956.1">
    <property type="nucleotide sequence ID" value="XM_016765006.1"/>
</dbReference>
<keyword evidence="2" id="KW-0520">NAD</keyword>
<dbReference type="Gene3D" id="2.40.30.10">
    <property type="entry name" value="Translation factors"/>
    <property type="match status" value="1"/>
</dbReference>
<dbReference type="InterPro" id="IPR039261">
    <property type="entry name" value="FNR_nucleotide-bd"/>
</dbReference>
<dbReference type="HOGENOM" id="CLU_003827_7_1_1"/>
<accession>A0A0D2G0M0</accession>
<dbReference type="InterPro" id="IPR017938">
    <property type="entry name" value="Riboflavin_synthase-like_b-brl"/>
</dbReference>
<dbReference type="CDD" id="cd00322">
    <property type="entry name" value="FNR_like"/>
    <property type="match status" value="1"/>
</dbReference>
<evidence type="ECO:0000256" key="2">
    <source>
        <dbReference type="ARBA" id="ARBA00023027"/>
    </source>
</evidence>
<gene>
    <name evidence="5" type="ORF">Z519_07271</name>
</gene>
<dbReference type="InterPro" id="IPR001433">
    <property type="entry name" value="OxRdtase_FAD/NAD-bd"/>
</dbReference>
<dbReference type="Proteomes" id="UP000053789">
    <property type="component" value="Unassembled WGS sequence"/>
</dbReference>
<dbReference type="OrthoDB" id="436496at2759"/>
<reference evidence="5" key="1">
    <citation type="submission" date="2015-01" db="EMBL/GenBank/DDBJ databases">
        <title>The Genome Sequence of Cladophialophora bantiana CBS 173.52.</title>
        <authorList>
            <consortium name="The Broad Institute Genomics Platform"/>
            <person name="Cuomo C."/>
            <person name="de Hoog S."/>
            <person name="Gorbushina A."/>
            <person name="Stielow B."/>
            <person name="Teixiera M."/>
            <person name="Abouelleil A."/>
            <person name="Chapman S.B."/>
            <person name="Priest M."/>
            <person name="Young S.K."/>
            <person name="Wortman J."/>
            <person name="Nusbaum C."/>
            <person name="Birren B."/>
        </authorList>
    </citation>
    <scope>NUCLEOTIDE SEQUENCE [LARGE SCALE GENOMIC DNA]</scope>
    <source>
        <strain evidence="5">CBS 173.52</strain>
    </source>
</reference>
<dbReference type="GeneID" id="27700199"/>
<dbReference type="EMBL" id="KN846989">
    <property type="protein sequence ID" value="KIW92287.1"/>
    <property type="molecule type" value="Genomic_DNA"/>
</dbReference>
<dbReference type="GO" id="GO:0016491">
    <property type="term" value="F:oxidoreductase activity"/>
    <property type="evidence" value="ECO:0007669"/>
    <property type="project" value="UniProtKB-KW"/>
</dbReference>
<sequence length="308" mass="34421">MATVKDSIPHIIRTAEDPRQEGIWTARLSKIEHVNSKIRLLRLSLQRDGPRLHHLPGQYIDLYIPNIDVVGGFTITSPPQSSSQSQDDPHIELAIQSSPSNPPAAYLWHPAQEILNSTVTFRVGGNFVYPPPTLSQEECQKLDRVVFVAGGVGINPIMSMISALDVLGADKAGGMTRTVRLLYASRRDKKNDETGGAEEEILFEKRLKNIAERWKNHDRVDFKYTLFVTSGESGTERTKGDEVGDGNMATRYRRITHDDLFDALGPEGGRDHTVVYVCGLPAMTDEFVALLAKAPGMEERRVLCEKWW</sequence>
<dbReference type="AlphaFoldDB" id="A0A0D2G0M0"/>
<evidence type="ECO:0000313" key="6">
    <source>
        <dbReference type="Proteomes" id="UP000053789"/>
    </source>
</evidence>
<organism evidence="5 6">
    <name type="scientific">Cladophialophora bantiana (strain ATCC 10958 / CBS 173.52 / CDC B-1940 / NIH 8579)</name>
    <name type="common">Xylohypha bantiana</name>
    <dbReference type="NCBI Taxonomy" id="1442370"/>
    <lineage>
        <taxon>Eukaryota</taxon>
        <taxon>Fungi</taxon>
        <taxon>Dikarya</taxon>
        <taxon>Ascomycota</taxon>
        <taxon>Pezizomycotina</taxon>
        <taxon>Eurotiomycetes</taxon>
        <taxon>Chaetothyriomycetidae</taxon>
        <taxon>Chaetothyriales</taxon>
        <taxon>Herpotrichiellaceae</taxon>
        <taxon>Cladophialophora</taxon>
    </lineage>
</organism>
<keyword evidence="1" id="KW-0560">Oxidoreductase</keyword>
<dbReference type="PROSITE" id="PS51384">
    <property type="entry name" value="FAD_FR"/>
    <property type="match status" value="1"/>
</dbReference>